<proteinExistence type="predicted"/>
<evidence type="ECO:0000313" key="1">
    <source>
        <dbReference type="EMBL" id="MCW0485023.1"/>
    </source>
</evidence>
<dbReference type="EMBL" id="JAPAAF010000083">
    <property type="protein sequence ID" value="MCW0485023.1"/>
    <property type="molecule type" value="Genomic_DNA"/>
</dbReference>
<comment type="caution">
    <text evidence="1">The sequence shown here is derived from an EMBL/GenBank/DDBJ whole genome shotgun (WGS) entry which is preliminary data.</text>
</comment>
<dbReference type="InterPro" id="IPR029470">
    <property type="entry name" value="PDDEXK_4"/>
</dbReference>
<protein>
    <submittedName>
        <fullName evidence="1">PD-(D/E)XK nuclease family protein</fullName>
    </submittedName>
</protein>
<reference evidence="1" key="1">
    <citation type="submission" date="2022-10" db="EMBL/GenBank/DDBJ databases">
        <title>Gaoshiqiia sediminis gen. nov., sp. nov., isolated from coastal sediment.</title>
        <authorList>
            <person name="Yu W.X."/>
            <person name="Mu D.S."/>
            <person name="Du J.Z."/>
            <person name="Liang Y.Q."/>
        </authorList>
    </citation>
    <scope>NUCLEOTIDE SEQUENCE</scope>
    <source>
        <strain evidence="1">A06</strain>
    </source>
</reference>
<name>A0AA41YBX6_9BACT</name>
<dbReference type="AlphaFoldDB" id="A0AA41YBX6"/>
<sequence>MNNDTTTPDKLKVREKELKTLEKDFEFERLELNLKLPNIFRILKISKAEIRHSNFLAWLLNPNESHNLRDTFLKHFLLDISVDFDTLNFQDFEIRREWKNIDLIIITSGFVVCIENKVDSQEHSNQLLRYKEIIKESFPKHQQYFVYLTTDGDEPSEVEYQKYSYSQIAETLTHALQLYERRLTSEVKQYIQDYIEILKIEIMKEHELNELALKIYNNHKEALDFIFENKPDLATEFYKYFEKKVKDKGWLIGSPNKGYVRFLTKPLKDILPKLKGWRQMESFSFEIDYFWYNQKQVRFATVIAPGTGSDEDNQVINILDESLNTLSSHNDWKKPQGKKWLVHFRKRWKFDLEEMSEKNDNEIYEAIDKFWHVIESIVSLTEAAILERKDELIELKQKQEAWEK</sequence>
<gene>
    <name evidence="1" type="ORF">N2K84_20005</name>
</gene>
<keyword evidence="2" id="KW-1185">Reference proteome</keyword>
<accession>A0AA41YBX6</accession>
<dbReference type="Pfam" id="PF14281">
    <property type="entry name" value="PDDEXK_4"/>
    <property type="match status" value="1"/>
</dbReference>
<organism evidence="1 2">
    <name type="scientific">Gaoshiqia sediminis</name>
    <dbReference type="NCBI Taxonomy" id="2986998"/>
    <lineage>
        <taxon>Bacteria</taxon>
        <taxon>Pseudomonadati</taxon>
        <taxon>Bacteroidota</taxon>
        <taxon>Bacteroidia</taxon>
        <taxon>Marinilabiliales</taxon>
        <taxon>Prolixibacteraceae</taxon>
        <taxon>Gaoshiqia</taxon>
    </lineage>
</organism>
<dbReference type="RefSeq" id="WP_282593608.1">
    <property type="nucleotide sequence ID" value="NZ_JAPAAF010000083.1"/>
</dbReference>
<evidence type="ECO:0000313" key="2">
    <source>
        <dbReference type="Proteomes" id="UP001163821"/>
    </source>
</evidence>
<dbReference type="Proteomes" id="UP001163821">
    <property type="component" value="Unassembled WGS sequence"/>
</dbReference>